<dbReference type="Proteomes" id="UP000006241">
    <property type="component" value="Unassembled WGS sequence"/>
</dbReference>
<dbReference type="EMBL" id="ACHB01000030">
    <property type="protein sequence ID" value="EEI93192.1"/>
    <property type="molecule type" value="Genomic_DNA"/>
</dbReference>
<protein>
    <submittedName>
        <fullName evidence="1">Uncharacterized protein</fullName>
    </submittedName>
</protein>
<dbReference type="AlphaFoldDB" id="C2FV69"/>
<dbReference type="RefSeq" id="WP_003006854.1">
    <property type="nucleotide sequence ID" value="NZ_GG668631.1"/>
</dbReference>
<organism evidence="1 2">
    <name type="scientific">Sphingobacterium spiritivorum ATCC 33300</name>
    <dbReference type="NCBI Taxonomy" id="525372"/>
    <lineage>
        <taxon>Bacteria</taxon>
        <taxon>Pseudomonadati</taxon>
        <taxon>Bacteroidota</taxon>
        <taxon>Sphingobacteriia</taxon>
        <taxon>Sphingobacteriales</taxon>
        <taxon>Sphingobacteriaceae</taxon>
        <taxon>Sphingobacterium</taxon>
    </lineage>
</organism>
<sequence length="137" mass="15620">MQTEKVYELMGCKIPVVFTNQLISIKGPADLKKYLSEDIDNRSAVLVRHIKKDYFDFTSKQLLVTDDSMIIEIWGHVFASHIAGAIKNLVQLRLIEDVADFVIKRGDIIDCGESEIDSNRRIWDILSGFKGIILSFM</sequence>
<dbReference type="HOGENOM" id="CLU_110594_0_0_10"/>
<accession>C2FV69</accession>
<comment type="caution">
    <text evidence="1">The sequence shown here is derived from an EMBL/GenBank/DDBJ whole genome shotgun (WGS) entry which is preliminary data.</text>
</comment>
<reference evidence="1 2" key="1">
    <citation type="submission" date="2009-01" db="EMBL/GenBank/DDBJ databases">
        <authorList>
            <person name="Qin X."/>
            <person name="Bachman B."/>
            <person name="Battles P."/>
            <person name="Bell A."/>
            <person name="Bess C."/>
            <person name="Bickham C."/>
            <person name="Chaboub L."/>
            <person name="Chen D."/>
            <person name="Coyle M."/>
            <person name="Deiros D.R."/>
            <person name="Dinh H."/>
            <person name="Forbes L."/>
            <person name="Fowler G."/>
            <person name="Francisco L."/>
            <person name="Fu Q."/>
            <person name="Gubbala S."/>
            <person name="Hale W."/>
            <person name="Han Y."/>
            <person name="Hemphill L."/>
            <person name="Highlander S.K."/>
            <person name="Hirani K."/>
            <person name="Hogues M."/>
            <person name="Jackson L."/>
            <person name="Jakkamsetti A."/>
            <person name="Javaid M."/>
            <person name="Jiang H."/>
            <person name="Korchina V."/>
            <person name="Kovar C."/>
            <person name="Lara F."/>
            <person name="Lee S."/>
            <person name="Mata R."/>
            <person name="Mathew T."/>
            <person name="Moen C."/>
            <person name="Morales K."/>
            <person name="Munidasa M."/>
            <person name="Nazareth L."/>
            <person name="Ngo R."/>
            <person name="Nguyen L."/>
            <person name="Okwuonu G."/>
            <person name="Ongeri F."/>
            <person name="Patil S."/>
            <person name="Petrosino J."/>
            <person name="Pham C."/>
            <person name="Pham P."/>
            <person name="Pu L.-L."/>
            <person name="Puazo M."/>
            <person name="Raj R."/>
            <person name="Reid J."/>
            <person name="Rouhana J."/>
            <person name="Saada N."/>
            <person name="Shang Y."/>
            <person name="Simmons D."/>
            <person name="Thornton R."/>
            <person name="Warren J."/>
            <person name="Weissenberger G."/>
            <person name="Zhang J."/>
            <person name="Zhang L."/>
            <person name="Zhou C."/>
            <person name="Zhu D."/>
            <person name="Muzny D."/>
            <person name="Worley K."/>
            <person name="Gibbs R."/>
        </authorList>
    </citation>
    <scope>NUCLEOTIDE SEQUENCE [LARGE SCALE GENOMIC DNA]</scope>
    <source>
        <strain evidence="1 2">ATCC 33300</strain>
    </source>
</reference>
<gene>
    <name evidence="1" type="ORF">HMPREF0765_1225</name>
</gene>
<name>C2FV69_SPHSI</name>
<proteinExistence type="predicted"/>
<evidence type="ECO:0000313" key="2">
    <source>
        <dbReference type="Proteomes" id="UP000006241"/>
    </source>
</evidence>
<evidence type="ECO:0000313" key="1">
    <source>
        <dbReference type="EMBL" id="EEI93192.1"/>
    </source>
</evidence>